<dbReference type="AlphaFoldDB" id="A0A7W8HV08"/>
<evidence type="ECO:0000313" key="3">
    <source>
        <dbReference type="Proteomes" id="UP000550895"/>
    </source>
</evidence>
<dbReference type="RefSeq" id="WP_205910064.1">
    <property type="nucleotide sequence ID" value="NZ_JACHGA010000025.1"/>
</dbReference>
<dbReference type="InterPro" id="IPR002850">
    <property type="entry name" value="PIN_toxin-like"/>
</dbReference>
<reference evidence="2 3" key="1">
    <citation type="submission" date="2020-08" db="EMBL/GenBank/DDBJ databases">
        <title>Genomic Encyclopedia of Type Strains, Phase IV (KMG-IV): sequencing the most valuable type-strain genomes for metagenomic binning, comparative biology and taxonomic classification.</title>
        <authorList>
            <person name="Goeker M."/>
        </authorList>
    </citation>
    <scope>NUCLEOTIDE SEQUENCE [LARGE SCALE GENOMIC DNA]</scope>
    <source>
        <strain evidence="2 3">DSM 26376</strain>
    </source>
</reference>
<dbReference type="InterPro" id="IPR029060">
    <property type="entry name" value="PIN-like_dom_sf"/>
</dbReference>
<dbReference type="SUPFAM" id="SSF88723">
    <property type="entry name" value="PIN domain-like"/>
    <property type="match status" value="1"/>
</dbReference>
<feature type="domain" description="PIN" evidence="1">
    <location>
        <begin position="1"/>
        <end position="110"/>
    </location>
</feature>
<proteinExistence type="predicted"/>
<comment type="caution">
    <text evidence="2">The sequence shown here is derived from an EMBL/GenBank/DDBJ whole genome shotgun (WGS) entry which is preliminary data.</text>
</comment>
<protein>
    <submittedName>
        <fullName evidence="2">Putative PIN family toxin of toxin-antitoxin system</fullName>
    </submittedName>
</protein>
<dbReference type="InterPro" id="IPR002716">
    <property type="entry name" value="PIN_dom"/>
</dbReference>
<keyword evidence="3" id="KW-1185">Reference proteome</keyword>
<sequence length="136" mass="15279">MVDTNVFVGACIGNGASASVLRSCISLQATAILGTSLILEYRDVLGRSELFRSSRLNEEERFELLRLFIGRCDLVTVYYRWRPNLRDEGDNHLVELAIAGGAEAIITHNLRDLKAMELKFPALAVLTPLEWLEKQE</sequence>
<gene>
    <name evidence="2" type="ORF">HNR26_004729</name>
</gene>
<dbReference type="Pfam" id="PF13470">
    <property type="entry name" value="PIN_3"/>
    <property type="match status" value="1"/>
</dbReference>
<dbReference type="Proteomes" id="UP000550895">
    <property type="component" value="Unassembled WGS sequence"/>
</dbReference>
<name>A0A7W8HV08_9HYPH</name>
<dbReference type="EMBL" id="JACHGA010000025">
    <property type="protein sequence ID" value="MBB5278628.1"/>
    <property type="molecule type" value="Genomic_DNA"/>
</dbReference>
<accession>A0A7W8HV08</accession>
<dbReference type="NCBIfam" id="TIGR00305">
    <property type="entry name" value="putative toxin-antitoxin system toxin component, PIN family"/>
    <property type="match status" value="1"/>
</dbReference>
<organism evidence="2 3">
    <name type="scientific">Rhizobium rosettiformans</name>
    <dbReference type="NCBI Taxonomy" id="1368430"/>
    <lineage>
        <taxon>Bacteria</taxon>
        <taxon>Pseudomonadati</taxon>
        <taxon>Pseudomonadota</taxon>
        <taxon>Alphaproteobacteria</taxon>
        <taxon>Hyphomicrobiales</taxon>
        <taxon>Rhizobiaceae</taxon>
        <taxon>Rhizobium/Agrobacterium group</taxon>
        <taxon>Rhizobium</taxon>
    </lineage>
</organism>
<evidence type="ECO:0000313" key="2">
    <source>
        <dbReference type="EMBL" id="MBB5278628.1"/>
    </source>
</evidence>
<evidence type="ECO:0000259" key="1">
    <source>
        <dbReference type="Pfam" id="PF13470"/>
    </source>
</evidence>
<dbReference type="PANTHER" id="PTHR34610:SF3">
    <property type="entry name" value="SSL7007 PROTEIN"/>
    <property type="match status" value="1"/>
</dbReference>
<dbReference type="PANTHER" id="PTHR34610">
    <property type="entry name" value="SSL7007 PROTEIN"/>
    <property type="match status" value="1"/>
</dbReference>